<feature type="signal peptide" evidence="1">
    <location>
        <begin position="1"/>
        <end position="16"/>
    </location>
</feature>
<name>A0A3R9VAH1_9BACT</name>
<dbReference type="Gene3D" id="3.40.50.1460">
    <property type="match status" value="1"/>
</dbReference>
<dbReference type="GO" id="GO:0006508">
    <property type="term" value="P:proteolysis"/>
    <property type="evidence" value="ECO:0007669"/>
    <property type="project" value="InterPro"/>
</dbReference>
<feature type="chain" id="PRO_5018559347" evidence="1">
    <location>
        <begin position="17"/>
        <end position="482"/>
    </location>
</feature>
<comment type="caution">
    <text evidence="3">The sequence shown here is derived from an EMBL/GenBank/DDBJ whole genome shotgun (WGS) entry which is preliminary data.</text>
</comment>
<evidence type="ECO:0000313" key="4">
    <source>
        <dbReference type="Proteomes" id="UP000273500"/>
    </source>
</evidence>
<keyword evidence="1" id="KW-0732">Signal</keyword>
<dbReference type="PROSITE" id="PS00018">
    <property type="entry name" value="EF_HAND_1"/>
    <property type="match status" value="1"/>
</dbReference>
<keyword evidence="4" id="KW-1185">Reference proteome</keyword>
<reference evidence="3 4" key="1">
    <citation type="submission" date="2018-12" db="EMBL/GenBank/DDBJ databases">
        <authorList>
            <person name="Feng G."/>
            <person name="Zhu H."/>
        </authorList>
    </citation>
    <scope>NUCLEOTIDE SEQUENCE [LARGE SCALE GENOMIC DNA]</scope>
    <source>
        <strain evidence="3 4">KCTC 12533</strain>
    </source>
</reference>
<protein>
    <submittedName>
        <fullName evidence="3">Caspase family protein</fullName>
    </submittedName>
</protein>
<dbReference type="InterPro" id="IPR013320">
    <property type="entry name" value="ConA-like_dom_sf"/>
</dbReference>
<evidence type="ECO:0000313" key="3">
    <source>
        <dbReference type="EMBL" id="RSK50091.1"/>
    </source>
</evidence>
<dbReference type="GO" id="GO:0005975">
    <property type="term" value="P:carbohydrate metabolic process"/>
    <property type="evidence" value="ECO:0007669"/>
    <property type="project" value="UniProtKB-ARBA"/>
</dbReference>
<accession>A0A3R9VAH1</accession>
<gene>
    <name evidence="3" type="ORF">EI291_05420</name>
</gene>
<dbReference type="Proteomes" id="UP000273500">
    <property type="component" value="Unassembled WGS sequence"/>
</dbReference>
<organism evidence="3 4">
    <name type="scientific">Hymenobacter rigui</name>
    <dbReference type="NCBI Taxonomy" id="334424"/>
    <lineage>
        <taxon>Bacteria</taxon>
        <taxon>Pseudomonadati</taxon>
        <taxon>Bacteroidota</taxon>
        <taxon>Cytophagia</taxon>
        <taxon>Cytophagales</taxon>
        <taxon>Hymenobacteraceae</taxon>
        <taxon>Hymenobacter</taxon>
    </lineage>
</organism>
<dbReference type="InterPro" id="IPR050452">
    <property type="entry name" value="Metacaspase"/>
</dbReference>
<evidence type="ECO:0000259" key="2">
    <source>
        <dbReference type="Pfam" id="PF00656"/>
    </source>
</evidence>
<evidence type="ECO:0000256" key="1">
    <source>
        <dbReference type="SAM" id="SignalP"/>
    </source>
</evidence>
<dbReference type="InterPro" id="IPR011600">
    <property type="entry name" value="Pept_C14_caspase"/>
</dbReference>
<dbReference type="GO" id="GO:0004553">
    <property type="term" value="F:hydrolase activity, hydrolyzing O-glycosyl compounds"/>
    <property type="evidence" value="ECO:0007669"/>
    <property type="project" value="UniProtKB-ARBA"/>
</dbReference>
<dbReference type="PANTHER" id="PTHR48104:SF30">
    <property type="entry name" value="METACASPASE-1"/>
    <property type="match status" value="1"/>
</dbReference>
<sequence>MYLVMRIILMMACVFAAIASHGQSITRTPLYQEGFDSGSREWSHVTIDDLGYEAYINQGKYVCRLPENNSMGWAWTFVSLPDRIRQTVDSNSKIDLEFDWTVTSNRDDSRIGLMFDTYNIRDGCPGGDFRAILFEGDGATLETSFSQTMNCNRDLKWIIDGTDTEDRPTNHVKISKDNYTWTVYVNGKNVLDFNYSGSMRLAQLNYGRGTYLVDNISIYRKNLSVAPVASANQQGATTSSSNPRIWILLAGIDNYLYQTPLNYTVNDVRAMYNFWTSASGGRIPRNQIVLLENQEATVDNILRNANRLFSQASQNDIIITFLSGHGGYGSFASHDGTLDYQNLNVIINRSNARKKLCIIDACHSGSFSRKEVLTSRGETLDPDQSVNLFYAALSRSGDGIAYLLACRANQLSVESPELQHGLFTYYFLEGLNGAADTDRDNLITIQEIYSYLARRVPAYEATQNPELQGTYDPTMPLAVIHK</sequence>
<dbReference type="Pfam" id="PF00656">
    <property type="entry name" value="Peptidase_C14"/>
    <property type="match status" value="1"/>
</dbReference>
<dbReference type="InterPro" id="IPR018247">
    <property type="entry name" value="EF_Hand_1_Ca_BS"/>
</dbReference>
<dbReference type="PANTHER" id="PTHR48104">
    <property type="entry name" value="METACASPASE-4"/>
    <property type="match status" value="1"/>
</dbReference>
<dbReference type="AlphaFoldDB" id="A0A3R9VAH1"/>
<dbReference type="EMBL" id="RWIT01000002">
    <property type="protein sequence ID" value="RSK50091.1"/>
    <property type="molecule type" value="Genomic_DNA"/>
</dbReference>
<dbReference type="SUPFAM" id="SSF49899">
    <property type="entry name" value="Concanavalin A-like lectins/glucanases"/>
    <property type="match status" value="1"/>
</dbReference>
<feature type="domain" description="Peptidase C14 caspase" evidence="2">
    <location>
        <begin position="247"/>
        <end position="468"/>
    </location>
</feature>
<proteinExistence type="predicted"/>
<dbReference type="SUPFAM" id="SSF52129">
    <property type="entry name" value="Caspase-like"/>
    <property type="match status" value="1"/>
</dbReference>
<dbReference type="GO" id="GO:0004197">
    <property type="term" value="F:cysteine-type endopeptidase activity"/>
    <property type="evidence" value="ECO:0007669"/>
    <property type="project" value="InterPro"/>
</dbReference>
<dbReference type="InterPro" id="IPR029030">
    <property type="entry name" value="Caspase-like_dom_sf"/>
</dbReference>
<dbReference type="OrthoDB" id="9767236at2"/>
<dbReference type="GO" id="GO:0005737">
    <property type="term" value="C:cytoplasm"/>
    <property type="evidence" value="ECO:0007669"/>
    <property type="project" value="TreeGrafter"/>
</dbReference>